<reference evidence="1" key="1">
    <citation type="submission" date="2020-06" db="EMBL/GenBank/DDBJ databases">
        <authorList>
            <consortium name="Plant Systems Biology data submission"/>
        </authorList>
    </citation>
    <scope>NUCLEOTIDE SEQUENCE</scope>
    <source>
        <strain evidence="1">D6</strain>
    </source>
</reference>
<name>A0A9N8DP34_9STRA</name>
<evidence type="ECO:0000313" key="2">
    <source>
        <dbReference type="Proteomes" id="UP001153069"/>
    </source>
</evidence>
<proteinExistence type="predicted"/>
<organism evidence="1 2">
    <name type="scientific">Seminavis robusta</name>
    <dbReference type="NCBI Taxonomy" id="568900"/>
    <lineage>
        <taxon>Eukaryota</taxon>
        <taxon>Sar</taxon>
        <taxon>Stramenopiles</taxon>
        <taxon>Ochrophyta</taxon>
        <taxon>Bacillariophyta</taxon>
        <taxon>Bacillariophyceae</taxon>
        <taxon>Bacillariophycidae</taxon>
        <taxon>Naviculales</taxon>
        <taxon>Naviculaceae</taxon>
        <taxon>Seminavis</taxon>
    </lineage>
</organism>
<dbReference type="AlphaFoldDB" id="A0A9N8DP34"/>
<dbReference type="EMBL" id="CAICTM010000161">
    <property type="protein sequence ID" value="CAB9503329.1"/>
    <property type="molecule type" value="Genomic_DNA"/>
</dbReference>
<gene>
    <name evidence="1" type="ORF">SEMRO_162_G072930.1</name>
</gene>
<evidence type="ECO:0000313" key="1">
    <source>
        <dbReference type="EMBL" id="CAB9503329.1"/>
    </source>
</evidence>
<comment type="caution">
    <text evidence="1">The sequence shown here is derived from an EMBL/GenBank/DDBJ whole genome shotgun (WGS) entry which is preliminary data.</text>
</comment>
<sequence length="87" mass="9737">MDDLYIGDISMSQYSDDSECSAFSSGLSFEMSFKIMKEYENGRLHVQVIGPTGESYTFPKAEFCSMVEPEHLGLPECYDSMVLVPTS</sequence>
<dbReference type="Proteomes" id="UP001153069">
    <property type="component" value="Unassembled WGS sequence"/>
</dbReference>
<accession>A0A9N8DP34</accession>
<protein>
    <submittedName>
        <fullName evidence="1">Uncharacterized protein</fullName>
    </submittedName>
</protein>
<keyword evidence="2" id="KW-1185">Reference proteome</keyword>